<name>A0A9N9EGG7_9GLOM</name>
<feature type="chain" id="PRO_5040256417" evidence="1">
    <location>
        <begin position="18"/>
        <end position="91"/>
    </location>
</feature>
<evidence type="ECO:0000256" key="1">
    <source>
        <dbReference type="SAM" id="SignalP"/>
    </source>
</evidence>
<keyword evidence="3" id="KW-1185">Reference proteome</keyword>
<reference evidence="2" key="1">
    <citation type="submission" date="2021-06" db="EMBL/GenBank/DDBJ databases">
        <authorList>
            <person name="Kallberg Y."/>
            <person name="Tangrot J."/>
            <person name="Rosling A."/>
        </authorList>
    </citation>
    <scope>NUCLEOTIDE SEQUENCE</scope>
    <source>
        <strain evidence="2">IA702</strain>
    </source>
</reference>
<keyword evidence="1" id="KW-0732">Signal</keyword>
<dbReference type="Proteomes" id="UP000789572">
    <property type="component" value="Unassembled WGS sequence"/>
</dbReference>
<evidence type="ECO:0000313" key="3">
    <source>
        <dbReference type="Proteomes" id="UP000789572"/>
    </source>
</evidence>
<feature type="signal peptide" evidence="1">
    <location>
        <begin position="1"/>
        <end position="17"/>
    </location>
</feature>
<comment type="caution">
    <text evidence="2">The sequence shown here is derived from an EMBL/GenBank/DDBJ whole genome shotgun (WGS) entry which is preliminary data.</text>
</comment>
<feature type="non-terminal residue" evidence="2">
    <location>
        <position position="91"/>
    </location>
</feature>
<organism evidence="2 3">
    <name type="scientific">Paraglomus occultum</name>
    <dbReference type="NCBI Taxonomy" id="144539"/>
    <lineage>
        <taxon>Eukaryota</taxon>
        <taxon>Fungi</taxon>
        <taxon>Fungi incertae sedis</taxon>
        <taxon>Mucoromycota</taxon>
        <taxon>Glomeromycotina</taxon>
        <taxon>Glomeromycetes</taxon>
        <taxon>Paraglomerales</taxon>
        <taxon>Paraglomeraceae</taxon>
        <taxon>Paraglomus</taxon>
    </lineage>
</organism>
<sequence>DALKAFLLLLMSPISLANVADISSSDEYNTCERIRSCCLLKAFRKHSMSMSLISQIYYRISSLVLIIFEALHLIETQCRRKIDVVICETTN</sequence>
<accession>A0A9N9EGG7</accession>
<dbReference type="AlphaFoldDB" id="A0A9N9EGG7"/>
<evidence type="ECO:0000313" key="2">
    <source>
        <dbReference type="EMBL" id="CAG8676198.1"/>
    </source>
</evidence>
<feature type="non-terminal residue" evidence="2">
    <location>
        <position position="1"/>
    </location>
</feature>
<gene>
    <name evidence="2" type="ORF">POCULU_LOCUS11243</name>
</gene>
<dbReference type="EMBL" id="CAJVPJ010007561">
    <property type="protein sequence ID" value="CAG8676198.1"/>
    <property type="molecule type" value="Genomic_DNA"/>
</dbReference>
<protein>
    <submittedName>
        <fullName evidence="2">10950_t:CDS:1</fullName>
    </submittedName>
</protein>
<proteinExistence type="predicted"/>